<evidence type="ECO:0000313" key="5">
    <source>
        <dbReference type="Proteomes" id="UP000011087"/>
    </source>
</evidence>
<dbReference type="EnsemblProtists" id="EKX42438">
    <property type="protein sequence ID" value="EKX42438"/>
    <property type="gene ID" value="GUITHDRAFT_111412"/>
</dbReference>
<dbReference type="RefSeq" id="XP_005829418.1">
    <property type="nucleotide sequence ID" value="XM_005829361.1"/>
</dbReference>
<feature type="compositionally biased region" description="Basic and acidic residues" evidence="1">
    <location>
        <begin position="47"/>
        <end position="59"/>
    </location>
</feature>
<dbReference type="GeneID" id="17299119"/>
<dbReference type="Proteomes" id="UP000011087">
    <property type="component" value="Unassembled WGS sequence"/>
</dbReference>
<feature type="transmembrane region" description="Helical" evidence="2">
    <location>
        <begin position="89"/>
        <end position="115"/>
    </location>
</feature>
<feature type="compositionally biased region" description="Polar residues" evidence="1">
    <location>
        <begin position="37"/>
        <end position="46"/>
    </location>
</feature>
<keyword evidence="2" id="KW-1133">Transmembrane helix</keyword>
<evidence type="ECO:0000313" key="4">
    <source>
        <dbReference type="EnsemblProtists" id="EKX42438"/>
    </source>
</evidence>
<keyword evidence="2" id="KW-0472">Membrane</keyword>
<feature type="region of interest" description="Disordered" evidence="1">
    <location>
        <begin position="37"/>
        <end position="59"/>
    </location>
</feature>
<dbReference type="EMBL" id="JH993016">
    <property type="protein sequence ID" value="EKX42438.1"/>
    <property type="molecule type" value="Genomic_DNA"/>
</dbReference>
<accession>L1J1N5</accession>
<sequence length="148" mass="16597">MVSSTGNDDAMQFLLAMLATTCSATQPRAPSSIVQAVQNGRSQALSTEKDPYQDGGDPIKQKEYKEQFLHVDGTINEKVLLMIQQYSPISAGAVPTSLGLFLFLLAISVTLYSWMRSNMCFEPRMNATTERLREERRLKTLQRMEESV</sequence>
<reference evidence="3 5" key="1">
    <citation type="journal article" date="2012" name="Nature">
        <title>Algal genomes reveal evolutionary mosaicism and the fate of nucleomorphs.</title>
        <authorList>
            <consortium name="DOE Joint Genome Institute"/>
            <person name="Curtis B.A."/>
            <person name="Tanifuji G."/>
            <person name="Burki F."/>
            <person name="Gruber A."/>
            <person name="Irimia M."/>
            <person name="Maruyama S."/>
            <person name="Arias M.C."/>
            <person name="Ball S.G."/>
            <person name="Gile G.H."/>
            <person name="Hirakawa Y."/>
            <person name="Hopkins J.F."/>
            <person name="Kuo A."/>
            <person name="Rensing S.A."/>
            <person name="Schmutz J."/>
            <person name="Symeonidi A."/>
            <person name="Elias M."/>
            <person name="Eveleigh R.J."/>
            <person name="Herman E.K."/>
            <person name="Klute M.J."/>
            <person name="Nakayama T."/>
            <person name="Obornik M."/>
            <person name="Reyes-Prieto A."/>
            <person name="Armbrust E.V."/>
            <person name="Aves S.J."/>
            <person name="Beiko R.G."/>
            <person name="Coutinho P."/>
            <person name="Dacks J.B."/>
            <person name="Durnford D.G."/>
            <person name="Fast N.M."/>
            <person name="Green B.R."/>
            <person name="Grisdale C.J."/>
            <person name="Hempel F."/>
            <person name="Henrissat B."/>
            <person name="Hoppner M.P."/>
            <person name="Ishida K."/>
            <person name="Kim E."/>
            <person name="Koreny L."/>
            <person name="Kroth P.G."/>
            <person name="Liu Y."/>
            <person name="Malik S.B."/>
            <person name="Maier U.G."/>
            <person name="McRose D."/>
            <person name="Mock T."/>
            <person name="Neilson J.A."/>
            <person name="Onodera N.T."/>
            <person name="Poole A.M."/>
            <person name="Pritham E.J."/>
            <person name="Richards T.A."/>
            <person name="Rocap G."/>
            <person name="Roy S.W."/>
            <person name="Sarai C."/>
            <person name="Schaack S."/>
            <person name="Shirato S."/>
            <person name="Slamovits C.H."/>
            <person name="Spencer D.F."/>
            <person name="Suzuki S."/>
            <person name="Worden A.Z."/>
            <person name="Zauner S."/>
            <person name="Barry K."/>
            <person name="Bell C."/>
            <person name="Bharti A.K."/>
            <person name="Crow J.A."/>
            <person name="Grimwood J."/>
            <person name="Kramer R."/>
            <person name="Lindquist E."/>
            <person name="Lucas S."/>
            <person name="Salamov A."/>
            <person name="McFadden G.I."/>
            <person name="Lane C.E."/>
            <person name="Keeling P.J."/>
            <person name="Gray M.W."/>
            <person name="Grigoriev I.V."/>
            <person name="Archibald J.M."/>
        </authorList>
    </citation>
    <scope>NUCLEOTIDE SEQUENCE</scope>
    <source>
        <strain evidence="3 5">CCMP2712</strain>
    </source>
</reference>
<evidence type="ECO:0000313" key="3">
    <source>
        <dbReference type="EMBL" id="EKX42438.1"/>
    </source>
</evidence>
<evidence type="ECO:0000256" key="1">
    <source>
        <dbReference type="SAM" id="MobiDB-lite"/>
    </source>
</evidence>
<organism evidence="3">
    <name type="scientific">Guillardia theta (strain CCMP2712)</name>
    <name type="common">Cryptophyte</name>
    <dbReference type="NCBI Taxonomy" id="905079"/>
    <lineage>
        <taxon>Eukaryota</taxon>
        <taxon>Cryptophyceae</taxon>
        <taxon>Pyrenomonadales</taxon>
        <taxon>Geminigeraceae</taxon>
        <taxon>Guillardia</taxon>
    </lineage>
</organism>
<reference evidence="5" key="2">
    <citation type="submission" date="2012-11" db="EMBL/GenBank/DDBJ databases">
        <authorList>
            <person name="Kuo A."/>
            <person name="Curtis B.A."/>
            <person name="Tanifuji G."/>
            <person name="Burki F."/>
            <person name="Gruber A."/>
            <person name="Irimia M."/>
            <person name="Maruyama S."/>
            <person name="Arias M.C."/>
            <person name="Ball S.G."/>
            <person name="Gile G.H."/>
            <person name="Hirakawa Y."/>
            <person name="Hopkins J.F."/>
            <person name="Rensing S.A."/>
            <person name="Schmutz J."/>
            <person name="Symeonidi A."/>
            <person name="Elias M."/>
            <person name="Eveleigh R.J."/>
            <person name="Herman E.K."/>
            <person name="Klute M.J."/>
            <person name="Nakayama T."/>
            <person name="Obornik M."/>
            <person name="Reyes-Prieto A."/>
            <person name="Armbrust E.V."/>
            <person name="Aves S.J."/>
            <person name="Beiko R.G."/>
            <person name="Coutinho P."/>
            <person name="Dacks J.B."/>
            <person name="Durnford D.G."/>
            <person name="Fast N.M."/>
            <person name="Green B.R."/>
            <person name="Grisdale C."/>
            <person name="Hempe F."/>
            <person name="Henrissat B."/>
            <person name="Hoppner M.P."/>
            <person name="Ishida K.-I."/>
            <person name="Kim E."/>
            <person name="Koreny L."/>
            <person name="Kroth P.G."/>
            <person name="Liu Y."/>
            <person name="Malik S.-B."/>
            <person name="Maier U.G."/>
            <person name="McRose D."/>
            <person name="Mock T."/>
            <person name="Neilson J.A."/>
            <person name="Onodera N.T."/>
            <person name="Poole A.M."/>
            <person name="Pritham E.J."/>
            <person name="Richards T.A."/>
            <person name="Rocap G."/>
            <person name="Roy S.W."/>
            <person name="Sarai C."/>
            <person name="Schaack S."/>
            <person name="Shirato S."/>
            <person name="Slamovits C.H."/>
            <person name="Spencer D.F."/>
            <person name="Suzuki S."/>
            <person name="Worden A.Z."/>
            <person name="Zauner S."/>
            <person name="Barry K."/>
            <person name="Bell C."/>
            <person name="Bharti A.K."/>
            <person name="Crow J.A."/>
            <person name="Grimwood J."/>
            <person name="Kramer R."/>
            <person name="Lindquist E."/>
            <person name="Lucas S."/>
            <person name="Salamov A."/>
            <person name="McFadden G.I."/>
            <person name="Lane C.E."/>
            <person name="Keeling P.J."/>
            <person name="Gray M.W."/>
            <person name="Grigoriev I.V."/>
            <person name="Archibald J.M."/>
        </authorList>
    </citation>
    <scope>NUCLEOTIDE SEQUENCE</scope>
    <source>
        <strain evidence="5">CCMP2712</strain>
    </source>
</reference>
<dbReference type="KEGG" id="gtt:GUITHDRAFT_111412"/>
<keyword evidence="2" id="KW-0812">Transmembrane</keyword>
<dbReference type="PaxDb" id="55529-EKX42438"/>
<gene>
    <name evidence="3" type="ORF">GUITHDRAFT_111412</name>
</gene>
<evidence type="ECO:0000256" key="2">
    <source>
        <dbReference type="SAM" id="Phobius"/>
    </source>
</evidence>
<proteinExistence type="predicted"/>
<name>L1J1N5_GUITC</name>
<keyword evidence="5" id="KW-1185">Reference proteome</keyword>
<dbReference type="HOGENOM" id="CLU_1762275_0_0_1"/>
<protein>
    <submittedName>
        <fullName evidence="3 4">Uncharacterized protein</fullName>
    </submittedName>
</protein>
<dbReference type="AlphaFoldDB" id="L1J1N5"/>
<reference evidence="4" key="3">
    <citation type="submission" date="2016-03" db="UniProtKB">
        <authorList>
            <consortium name="EnsemblProtists"/>
        </authorList>
    </citation>
    <scope>IDENTIFICATION</scope>
</reference>